<evidence type="ECO:0000313" key="1">
    <source>
        <dbReference type="EMBL" id="GEP08043.1"/>
    </source>
</evidence>
<evidence type="ECO:0000313" key="2">
    <source>
        <dbReference type="EMBL" id="GLS63830.1"/>
    </source>
</evidence>
<evidence type="ECO:0008006" key="5">
    <source>
        <dbReference type="Google" id="ProtNLM"/>
    </source>
</evidence>
<sequence length="102" mass="11367">MFIHWVTLNSHVPVRAGEATPRHGCATGGPFGDPEVCAMAEIWQDLFEAITRLAKRNPETEILLVGDHAPPLWRRAARGLFEPDRVPWLRLEPRGPIATAAH</sequence>
<name>A0A512JDM3_9HYPH</name>
<protein>
    <recommendedName>
        <fullName evidence="5">Sulfatase N-terminal domain-containing protein</fullName>
    </recommendedName>
</protein>
<reference evidence="2" key="4">
    <citation type="submission" date="2023-01" db="EMBL/GenBank/DDBJ databases">
        <title>Draft genome sequence of Methylobacterium oxalidis strain NBRC 107715.</title>
        <authorList>
            <person name="Sun Q."/>
            <person name="Mori K."/>
        </authorList>
    </citation>
    <scope>NUCLEOTIDE SEQUENCE</scope>
    <source>
        <strain evidence="2">NBRC 107715</strain>
    </source>
</reference>
<evidence type="ECO:0000313" key="4">
    <source>
        <dbReference type="Proteomes" id="UP001156856"/>
    </source>
</evidence>
<accession>A0A512JDM3</accession>
<dbReference type="Proteomes" id="UP001156856">
    <property type="component" value="Unassembled WGS sequence"/>
</dbReference>
<proteinExistence type="predicted"/>
<keyword evidence="4" id="KW-1185">Reference proteome</keyword>
<dbReference type="RefSeq" id="WP_238180057.1">
    <property type="nucleotide sequence ID" value="NZ_BJZU01000241.1"/>
</dbReference>
<gene>
    <name evidence="2" type="ORF">GCM10007888_22110</name>
    <name evidence="1" type="ORF">MOX02_60810</name>
</gene>
<dbReference type="EMBL" id="BJZU01000241">
    <property type="protein sequence ID" value="GEP08043.1"/>
    <property type="molecule type" value="Genomic_DNA"/>
</dbReference>
<reference evidence="1 3" key="3">
    <citation type="submission" date="2019-07" db="EMBL/GenBank/DDBJ databases">
        <title>Whole genome shotgun sequence of Methylobacterium oxalidis NBRC 107715.</title>
        <authorList>
            <person name="Hosoyama A."/>
            <person name="Uohara A."/>
            <person name="Ohji S."/>
            <person name="Ichikawa N."/>
        </authorList>
    </citation>
    <scope>NUCLEOTIDE SEQUENCE [LARGE SCALE GENOMIC DNA]</scope>
    <source>
        <strain evidence="1 3">NBRC 107715</strain>
    </source>
</reference>
<reference evidence="4" key="2">
    <citation type="journal article" date="2019" name="Int. J. Syst. Evol. Microbiol.">
        <title>The Global Catalogue of Microorganisms (GCM) 10K type strain sequencing project: providing services to taxonomists for standard genome sequencing and annotation.</title>
        <authorList>
            <consortium name="The Broad Institute Genomics Platform"/>
            <consortium name="The Broad Institute Genome Sequencing Center for Infectious Disease"/>
            <person name="Wu L."/>
            <person name="Ma J."/>
        </authorList>
    </citation>
    <scope>NUCLEOTIDE SEQUENCE [LARGE SCALE GENOMIC DNA]</scope>
    <source>
        <strain evidence="4">NBRC 107715</strain>
    </source>
</reference>
<organism evidence="1 3">
    <name type="scientific">Methylobacterium oxalidis</name>
    <dbReference type="NCBI Taxonomy" id="944322"/>
    <lineage>
        <taxon>Bacteria</taxon>
        <taxon>Pseudomonadati</taxon>
        <taxon>Pseudomonadota</taxon>
        <taxon>Alphaproteobacteria</taxon>
        <taxon>Hyphomicrobiales</taxon>
        <taxon>Methylobacteriaceae</taxon>
        <taxon>Methylobacterium</taxon>
    </lineage>
</organism>
<dbReference type="AlphaFoldDB" id="A0A512JDM3"/>
<dbReference type="EMBL" id="BSPK01000028">
    <property type="protein sequence ID" value="GLS63830.1"/>
    <property type="molecule type" value="Genomic_DNA"/>
</dbReference>
<comment type="caution">
    <text evidence="1">The sequence shown here is derived from an EMBL/GenBank/DDBJ whole genome shotgun (WGS) entry which is preliminary data.</text>
</comment>
<dbReference type="Proteomes" id="UP000321960">
    <property type="component" value="Unassembled WGS sequence"/>
</dbReference>
<reference evidence="2" key="1">
    <citation type="journal article" date="2014" name="Int. J. Syst. Evol. Microbiol.">
        <title>Complete genome of a new Firmicutes species belonging to the dominant human colonic microbiota ('Ruminococcus bicirculans') reveals two chromosomes and a selective capacity to utilize plant glucans.</title>
        <authorList>
            <consortium name="NISC Comparative Sequencing Program"/>
            <person name="Wegmann U."/>
            <person name="Louis P."/>
            <person name="Goesmann A."/>
            <person name="Henrissat B."/>
            <person name="Duncan S.H."/>
            <person name="Flint H.J."/>
        </authorList>
    </citation>
    <scope>NUCLEOTIDE SEQUENCE</scope>
    <source>
        <strain evidence="2">NBRC 107715</strain>
    </source>
</reference>
<evidence type="ECO:0000313" key="3">
    <source>
        <dbReference type="Proteomes" id="UP000321960"/>
    </source>
</evidence>